<accession>A0A3E0W0H1</accession>
<keyword evidence="4" id="KW-1278">Translocase</keyword>
<organism evidence="7 8">
    <name type="scientific">Subtercola boreus</name>
    <dbReference type="NCBI Taxonomy" id="120213"/>
    <lineage>
        <taxon>Bacteria</taxon>
        <taxon>Bacillati</taxon>
        <taxon>Actinomycetota</taxon>
        <taxon>Actinomycetes</taxon>
        <taxon>Micrococcales</taxon>
        <taxon>Microbacteriaceae</taxon>
        <taxon>Subtercola</taxon>
    </lineage>
</organism>
<keyword evidence="3 7" id="KW-0067">ATP-binding</keyword>
<evidence type="ECO:0000256" key="3">
    <source>
        <dbReference type="ARBA" id="ARBA00022840"/>
    </source>
</evidence>
<evidence type="ECO:0000256" key="1">
    <source>
        <dbReference type="ARBA" id="ARBA00022448"/>
    </source>
</evidence>
<dbReference type="InterPro" id="IPR003439">
    <property type="entry name" value="ABC_transporter-like_ATP-bd"/>
</dbReference>
<dbReference type="RefSeq" id="WP_116282147.1">
    <property type="nucleotide sequence ID" value="NZ_NBXA01000007.1"/>
</dbReference>
<dbReference type="InterPro" id="IPR003593">
    <property type="entry name" value="AAA+_ATPase"/>
</dbReference>
<feature type="domain" description="ABC transporter" evidence="6">
    <location>
        <begin position="14"/>
        <end position="246"/>
    </location>
</feature>
<protein>
    <submittedName>
        <fullName evidence="7">Heme ABC transporter ATP-binding protein</fullName>
    </submittedName>
</protein>
<dbReference type="SMART" id="SM00382">
    <property type="entry name" value="AAA"/>
    <property type="match status" value="1"/>
</dbReference>
<feature type="compositionally biased region" description="Pro residues" evidence="5">
    <location>
        <begin position="268"/>
        <end position="277"/>
    </location>
</feature>
<name>A0A3E0W0H1_9MICO</name>
<dbReference type="Proteomes" id="UP000256709">
    <property type="component" value="Unassembled WGS sequence"/>
</dbReference>
<dbReference type="CDD" id="cd03214">
    <property type="entry name" value="ABC_Iron-Siderophores_B12_Hemin"/>
    <property type="match status" value="1"/>
</dbReference>
<comment type="caution">
    <text evidence="7">The sequence shown here is derived from an EMBL/GenBank/DDBJ whole genome shotgun (WGS) entry which is preliminary data.</text>
</comment>
<proteinExistence type="predicted"/>
<evidence type="ECO:0000259" key="6">
    <source>
        <dbReference type="PROSITE" id="PS50893"/>
    </source>
</evidence>
<dbReference type="PANTHER" id="PTHR42794:SF1">
    <property type="entry name" value="HEMIN IMPORT ATP-BINDING PROTEIN HMUV"/>
    <property type="match status" value="1"/>
</dbReference>
<dbReference type="PROSITE" id="PS50893">
    <property type="entry name" value="ABC_TRANSPORTER_2"/>
    <property type="match status" value="1"/>
</dbReference>
<dbReference type="GO" id="GO:0005524">
    <property type="term" value="F:ATP binding"/>
    <property type="evidence" value="ECO:0007669"/>
    <property type="project" value="UniProtKB-KW"/>
</dbReference>
<dbReference type="PANTHER" id="PTHR42794">
    <property type="entry name" value="HEMIN IMPORT ATP-BINDING PROTEIN HMUV"/>
    <property type="match status" value="1"/>
</dbReference>
<dbReference type="OrthoDB" id="5296765at2"/>
<evidence type="ECO:0000256" key="4">
    <source>
        <dbReference type="ARBA" id="ARBA00022967"/>
    </source>
</evidence>
<evidence type="ECO:0000256" key="5">
    <source>
        <dbReference type="SAM" id="MobiDB-lite"/>
    </source>
</evidence>
<evidence type="ECO:0000313" key="7">
    <source>
        <dbReference type="EMBL" id="RFA15480.1"/>
    </source>
</evidence>
<feature type="region of interest" description="Disordered" evidence="5">
    <location>
        <begin position="264"/>
        <end position="285"/>
    </location>
</feature>
<dbReference type="SUPFAM" id="SSF52540">
    <property type="entry name" value="P-loop containing nucleoside triphosphate hydrolases"/>
    <property type="match status" value="1"/>
</dbReference>
<reference evidence="7 8" key="1">
    <citation type="submission" date="2017-04" db="EMBL/GenBank/DDBJ databases">
        <title>Comparative genome analysis of Subtercola boreus.</title>
        <authorList>
            <person name="Cho Y.-J."/>
            <person name="Cho A."/>
            <person name="Kim O.-S."/>
            <person name="Lee J.-I."/>
        </authorList>
    </citation>
    <scope>NUCLEOTIDE SEQUENCE [LARGE SCALE GENOMIC DNA]</scope>
    <source>
        <strain evidence="7 8">P27444</strain>
    </source>
</reference>
<dbReference type="InterPro" id="IPR027417">
    <property type="entry name" value="P-loop_NTPase"/>
</dbReference>
<dbReference type="EMBL" id="NBXA01000007">
    <property type="protein sequence ID" value="RFA15480.1"/>
    <property type="molecule type" value="Genomic_DNA"/>
</dbReference>
<dbReference type="Pfam" id="PF00005">
    <property type="entry name" value="ABC_tran"/>
    <property type="match status" value="1"/>
</dbReference>
<dbReference type="AlphaFoldDB" id="A0A3E0W0H1"/>
<dbReference type="Gene3D" id="3.40.50.300">
    <property type="entry name" value="P-loop containing nucleotide triphosphate hydrolases"/>
    <property type="match status" value="1"/>
</dbReference>
<evidence type="ECO:0000256" key="2">
    <source>
        <dbReference type="ARBA" id="ARBA00022741"/>
    </source>
</evidence>
<sequence length="285" mass="29930">MGARSEGTAQAPRLEVLDASLNFDAVPVLSGIRLTVSPGELVALVGPNGAGKSTLLHVLAGDLTPDTGHVEVDGRVMRSWRPAELAQVRAVLTQANEVSFSFSVAEVVAMGLAPWIGLSEHEEEARISAALGDAELSHLAARRLPELSGGERARVAYSRVRAQGCEIVLLDEPTASLDIRHQERLLGQLRSHADAGGCAVIVLHDLNLAAAYAHRIVVLDGGRIRADGPPATALDAALLSDVYRHPIGVERHPASGALLVHPVRRAAPAPPPSPPVPHQESAARA</sequence>
<keyword evidence="2" id="KW-0547">Nucleotide-binding</keyword>
<dbReference type="GO" id="GO:0016887">
    <property type="term" value="F:ATP hydrolysis activity"/>
    <property type="evidence" value="ECO:0007669"/>
    <property type="project" value="InterPro"/>
</dbReference>
<dbReference type="NCBIfam" id="NF010068">
    <property type="entry name" value="PRK13548.1"/>
    <property type="match status" value="1"/>
</dbReference>
<keyword evidence="1" id="KW-0813">Transport</keyword>
<gene>
    <name evidence="7" type="ORF">B7R21_05055</name>
</gene>
<evidence type="ECO:0000313" key="8">
    <source>
        <dbReference type="Proteomes" id="UP000256709"/>
    </source>
</evidence>